<evidence type="ECO:0000313" key="1">
    <source>
        <dbReference type="EMBL" id="MBB5636177.1"/>
    </source>
</evidence>
<dbReference type="AlphaFoldDB" id="A0A7W8ZLE6"/>
<sequence length="296" mass="34541">MEEVLKKLEVDQRIIDLAMGRIPLYSEYSGYNYFGKFNEDKSFPQPPFFIPIVINYDSTPISYGIINHWFVERGRSYGDMDFAKEFEVGEFALTADQFLDSLLIEEYDNLFEEGHLDEVRRDFKSSAPPDLVLKLSKNDGFNNSDLPSFSDFRPIGYFTESEQGLYKGTSPTNNDFLIQKNLNNACYCEIAHKEWIGYVEKKGGFSLFKKKSPYETVENIPEWLRSGSNKKELFDQYIQKRELGHAWLTINGPGFTPIEVAKRLLILKEHTQEEGFHLWADYWCDKYGDVDDFIFM</sequence>
<dbReference type="RefSeq" id="WP_183881455.1">
    <property type="nucleotide sequence ID" value="NZ_JACHCE010000002.1"/>
</dbReference>
<comment type="caution">
    <text evidence="1">The sequence shown here is derived from an EMBL/GenBank/DDBJ whole genome shotgun (WGS) entry which is preliminary data.</text>
</comment>
<name>A0A7W8ZLE6_9SPHI</name>
<dbReference type="EMBL" id="JACHCE010000002">
    <property type="protein sequence ID" value="MBB5636177.1"/>
    <property type="molecule type" value="Genomic_DNA"/>
</dbReference>
<proteinExistence type="predicted"/>
<dbReference type="Proteomes" id="UP000537204">
    <property type="component" value="Unassembled WGS sequence"/>
</dbReference>
<reference evidence="1 2" key="1">
    <citation type="submission" date="2020-08" db="EMBL/GenBank/DDBJ databases">
        <title>Genomic Encyclopedia of Type Strains, Phase IV (KMG-V): Genome sequencing to study the core and pangenomes of soil and plant-associated prokaryotes.</title>
        <authorList>
            <person name="Whitman W."/>
        </authorList>
    </citation>
    <scope>NUCLEOTIDE SEQUENCE [LARGE SCALE GENOMIC DNA]</scope>
    <source>
        <strain evidence="1 2">S3M1</strain>
    </source>
</reference>
<evidence type="ECO:0000313" key="2">
    <source>
        <dbReference type="Proteomes" id="UP000537204"/>
    </source>
</evidence>
<organism evidence="1 2">
    <name type="scientific">Pedobacter cryoconitis</name>
    <dbReference type="NCBI Taxonomy" id="188932"/>
    <lineage>
        <taxon>Bacteria</taxon>
        <taxon>Pseudomonadati</taxon>
        <taxon>Bacteroidota</taxon>
        <taxon>Sphingobacteriia</taxon>
        <taxon>Sphingobacteriales</taxon>
        <taxon>Sphingobacteriaceae</taxon>
        <taxon>Pedobacter</taxon>
    </lineage>
</organism>
<protein>
    <submittedName>
        <fullName evidence="1">Uncharacterized protein</fullName>
    </submittedName>
</protein>
<gene>
    <name evidence="1" type="ORF">HDE68_002065</name>
</gene>
<accession>A0A7W8ZLE6</accession>